<dbReference type="InterPro" id="IPR018247">
    <property type="entry name" value="EF_Hand_1_Ca_BS"/>
</dbReference>
<evidence type="ECO:0000256" key="4">
    <source>
        <dbReference type="ARBA" id="ARBA00022989"/>
    </source>
</evidence>
<dbReference type="EMBL" id="LSYV01000015">
    <property type="protein sequence ID" value="KXZ50875.1"/>
    <property type="molecule type" value="Genomic_DNA"/>
</dbReference>
<evidence type="ECO:0000256" key="2">
    <source>
        <dbReference type="ARBA" id="ARBA00009160"/>
    </source>
</evidence>
<organism evidence="7 8">
    <name type="scientific">Gonium pectorale</name>
    <name type="common">Green alga</name>
    <dbReference type="NCBI Taxonomy" id="33097"/>
    <lineage>
        <taxon>Eukaryota</taxon>
        <taxon>Viridiplantae</taxon>
        <taxon>Chlorophyta</taxon>
        <taxon>core chlorophytes</taxon>
        <taxon>Chlorophyceae</taxon>
        <taxon>CS clade</taxon>
        <taxon>Chlamydomonadales</taxon>
        <taxon>Volvocaceae</taxon>
        <taxon>Gonium</taxon>
    </lineage>
</organism>
<dbReference type="Proteomes" id="UP000075714">
    <property type="component" value="Unassembled WGS sequence"/>
</dbReference>
<dbReference type="GO" id="GO:0016020">
    <property type="term" value="C:membrane"/>
    <property type="evidence" value="ECO:0007669"/>
    <property type="project" value="UniProtKB-SubCell"/>
</dbReference>
<evidence type="ECO:0000256" key="6">
    <source>
        <dbReference type="SAM" id="Phobius"/>
    </source>
</evidence>
<sequence>MTGVAAVRQARPVVSAATALGGGSSGGCGGCGNGGGSGGGGCGGGGPEQGPSSSGNWGRAAALVLAGGALLCGEGAAWAAKKAAPVAPAPPKPAEELTVDKKVGQLVAVCVGLGFLFVQALAYTGFVTVNWSHVHTTVHNILDVNKDGKVDAEDFKPIVAGGLAALSQGIPSVGGFLAGFMLAIRSF</sequence>
<evidence type="ECO:0000256" key="5">
    <source>
        <dbReference type="ARBA" id="ARBA00023136"/>
    </source>
</evidence>
<gene>
    <name evidence="7" type="ORF">GPECTOR_14g125</name>
</gene>
<reference evidence="8" key="1">
    <citation type="journal article" date="2016" name="Nat. Commun.">
        <title>The Gonium pectorale genome demonstrates co-option of cell cycle regulation during the evolution of multicellularity.</title>
        <authorList>
            <person name="Hanschen E.R."/>
            <person name="Marriage T.N."/>
            <person name="Ferris P.J."/>
            <person name="Hamaji T."/>
            <person name="Toyoda A."/>
            <person name="Fujiyama A."/>
            <person name="Neme R."/>
            <person name="Noguchi H."/>
            <person name="Minakuchi Y."/>
            <person name="Suzuki M."/>
            <person name="Kawai-Toyooka H."/>
            <person name="Smith D.R."/>
            <person name="Sparks H."/>
            <person name="Anderson J."/>
            <person name="Bakaric R."/>
            <person name="Luria V."/>
            <person name="Karger A."/>
            <person name="Kirschner M.W."/>
            <person name="Durand P.M."/>
            <person name="Michod R.E."/>
            <person name="Nozaki H."/>
            <person name="Olson B.J."/>
        </authorList>
    </citation>
    <scope>NUCLEOTIDE SEQUENCE [LARGE SCALE GENOMIC DNA]</scope>
    <source>
        <strain evidence="8">NIES-2863</strain>
    </source>
</reference>
<evidence type="ECO:0000313" key="8">
    <source>
        <dbReference type="Proteomes" id="UP000075714"/>
    </source>
</evidence>
<dbReference type="OrthoDB" id="163794at2759"/>
<feature type="transmembrane region" description="Helical" evidence="6">
    <location>
        <begin position="106"/>
        <end position="126"/>
    </location>
</feature>
<keyword evidence="5 6" id="KW-0472">Membrane</keyword>
<dbReference type="PROSITE" id="PS00018">
    <property type="entry name" value="EF_HAND_1"/>
    <property type="match status" value="1"/>
</dbReference>
<evidence type="ECO:0000256" key="1">
    <source>
        <dbReference type="ARBA" id="ARBA00004370"/>
    </source>
</evidence>
<feature type="transmembrane region" description="Helical" evidence="6">
    <location>
        <begin position="158"/>
        <end position="184"/>
    </location>
</feature>
<comment type="subcellular location">
    <subcellularLocation>
        <location evidence="1">Membrane</location>
    </subcellularLocation>
</comment>
<dbReference type="PANTHER" id="PTHR21346">
    <property type="entry name" value="FUN14 DOMAIN CONTAINING"/>
    <property type="match status" value="1"/>
</dbReference>
<keyword evidence="8" id="KW-1185">Reference proteome</keyword>
<dbReference type="AlphaFoldDB" id="A0A150GM95"/>
<evidence type="ECO:0000256" key="3">
    <source>
        <dbReference type="ARBA" id="ARBA00022692"/>
    </source>
</evidence>
<name>A0A150GM95_GONPE</name>
<evidence type="ECO:0008006" key="9">
    <source>
        <dbReference type="Google" id="ProtNLM"/>
    </source>
</evidence>
<proteinExistence type="inferred from homology"/>
<keyword evidence="4 6" id="KW-1133">Transmembrane helix</keyword>
<evidence type="ECO:0000313" key="7">
    <source>
        <dbReference type="EMBL" id="KXZ50875.1"/>
    </source>
</evidence>
<dbReference type="STRING" id="33097.A0A150GM95"/>
<comment type="caution">
    <text evidence="7">The sequence shown here is derived from an EMBL/GenBank/DDBJ whole genome shotgun (WGS) entry which is preliminary data.</text>
</comment>
<dbReference type="PANTHER" id="PTHR21346:SF10">
    <property type="entry name" value="TRANSMEMBRANE PROTEIN"/>
    <property type="match status" value="1"/>
</dbReference>
<protein>
    <recommendedName>
        <fullName evidence="9">EF-hand domain-containing protein</fullName>
    </recommendedName>
</protein>
<accession>A0A150GM95</accession>
<dbReference type="InterPro" id="IPR007014">
    <property type="entry name" value="FUN14"/>
</dbReference>
<comment type="similarity">
    <text evidence="2">Belongs to the FUN14 family.</text>
</comment>
<dbReference type="Pfam" id="PF04930">
    <property type="entry name" value="FUN14"/>
    <property type="match status" value="1"/>
</dbReference>
<keyword evidence="3 6" id="KW-0812">Transmembrane</keyword>